<feature type="signal peptide" evidence="1">
    <location>
        <begin position="1"/>
        <end position="21"/>
    </location>
</feature>
<proteinExistence type="predicted"/>
<keyword evidence="3" id="KW-1185">Reference proteome</keyword>
<dbReference type="InterPro" id="IPR035940">
    <property type="entry name" value="CAP_sf"/>
</dbReference>
<evidence type="ECO:0000256" key="1">
    <source>
        <dbReference type="SAM" id="SignalP"/>
    </source>
</evidence>
<comment type="caution">
    <text evidence="2">The sequence shown here is derived from an EMBL/GenBank/DDBJ whole genome shotgun (WGS) entry which is preliminary data.</text>
</comment>
<dbReference type="EMBL" id="JOJR01000787">
    <property type="protein sequence ID" value="RCN34399.1"/>
    <property type="molecule type" value="Genomic_DNA"/>
</dbReference>
<protein>
    <recommendedName>
        <fullName evidence="4">SCP domain-containing protein</fullName>
    </recommendedName>
</protein>
<organism evidence="2 3">
    <name type="scientific">Ancylostoma caninum</name>
    <name type="common">Dog hookworm</name>
    <dbReference type="NCBI Taxonomy" id="29170"/>
    <lineage>
        <taxon>Eukaryota</taxon>
        <taxon>Metazoa</taxon>
        <taxon>Ecdysozoa</taxon>
        <taxon>Nematoda</taxon>
        <taxon>Chromadorea</taxon>
        <taxon>Rhabditida</taxon>
        <taxon>Rhabditina</taxon>
        <taxon>Rhabditomorpha</taxon>
        <taxon>Strongyloidea</taxon>
        <taxon>Ancylostomatidae</taxon>
        <taxon>Ancylostomatinae</taxon>
        <taxon>Ancylostoma</taxon>
    </lineage>
</organism>
<dbReference type="Proteomes" id="UP000252519">
    <property type="component" value="Unassembled WGS sequence"/>
</dbReference>
<sequence length="240" mass="27322">MIAYHFIGFVALLLPLALSQGQSLIPFGMEMWYCHSVPRSGPQLRNVFLDLCPNSAFDKEVIEELVLGHINDQRYKLLRGLQLNGPWQGKDKWTPETQGYGKKLPTGKTMNKLEWSCKLEKNAKAALDPKCTDVAPNAPQGKTGLFYKADIDWEVPDITSAAWAWMEQIEKFAVSDDAISDKQVIFKDHDQHHSKTTIWCIRLGKVAATKERTVRMDSHAKMECVRKQTHRRGLHSLMKS</sequence>
<reference evidence="2 3" key="1">
    <citation type="submission" date="2014-10" db="EMBL/GenBank/DDBJ databases">
        <title>Draft genome of the hookworm Ancylostoma caninum.</title>
        <authorList>
            <person name="Mitreva M."/>
        </authorList>
    </citation>
    <scope>NUCLEOTIDE SEQUENCE [LARGE SCALE GENOMIC DNA]</scope>
    <source>
        <strain evidence="2 3">Baltimore</strain>
    </source>
</reference>
<name>A0A368FTR6_ANCCA</name>
<accession>A0A368FTR6</accession>
<evidence type="ECO:0008006" key="4">
    <source>
        <dbReference type="Google" id="ProtNLM"/>
    </source>
</evidence>
<keyword evidence="1" id="KW-0732">Signal</keyword>
<evidence type="ECO:0000313" key="2">
    <source>
        <dbReference type="EMBL" id="RCN34399.1"/>
    </source>
</evidence>
<dbReference type="SUPFAM" id="SSF55797">
    <property type="entry name" value="PR-1-like"/>
    <property type="match status" value="1"/>
</dbReference>
<dbReference type="OrthoDB" id="5802004at2759"/>
<evidence type="ECO:0000313" key="3">
    <source>
        <dbReference type="Proteomes" id="UP000252519"/>
    </source>
</evidence>
<feature type="chain" id="PRO_5016811859" description="SCP domain-containing protein" evidence="1">
    <location>
        <begin position="22"/>
        <end position="240"/>
    </location>
</feature>
<dbReference type="AlphaFoldDB" id="A0A368FTR6"/>
<dbReference type="Gene3D" id="3.40.33.10">
    <property type="entry name" value="CAP"/>
    <property type="match status" value="1"/>
</dbReference>
<gene>
    <name evidence="2" type="ORF">ANCCAN_19762</name>
</gene>